<dbReference type="GO" id="GO:0016614">
    <property type="term" value="F:oxidoreductase activity, acting on CH-OH group of donors"/>
    <property type="evidence" value="ECO:0007669"/>
    <property type="project" value="InterPro"/>
</dbReference>
<proteinExistence type="inferred from homology"/>
<dbReference type="Pfam" id="PF00732">
    <property type="entry name" value="GMC_oxred_N"/>
    <property type="match status" value="1"/>
</dbReference>
<evidence type="ECO:0000259" key="7">
    <source>
        <dbReference type="PROSITE" id="PS00624"/>
    </source>
</evidence>
<dbReference type="GO" id="GO:0050660">
    <property type="term" value="F:flavin adenine dinucleotide binding"/>
    <property type="evidence" value="ECO:0007669"/>
    <property type="project" value="InterPro"/>
</dbReference>
<evidence type="ECO:0000256" key="2">
    <source>
        <dbReference type="PIRSR" id="PIRSR000137-1"/>
    </source>
</evidence>
<dbReference type="Gene3D" id="3.30.560.10">
    <property type="entry name" value="Glucose Oxidase, domain 3"/>
    <property type="match status" value="1"/>
</dbReference>
<evidence type="ECO:0000313" key="9">
    <source>
        <dbReference type="Proteomes" id="UP000030672"/>
    </source>
</evidence>
<accession>A0A074VYF6</accession>
<dbReference type="GeneID" id="63917620"/>
<keyword evidence="9" id="KW-1185">Reference proteome</keyword>
<comment type="cofactor">
    <cofactor evidence="3">
        <name>FAD</name>
        <dbReference type="ChEBI" id="CHEBI:57692"/>
    </cofactor>
</comment>
<evidence type="ECO:0000313" key="8">
    <source>
        <dbReference type="EMBL" id="KEQ65850.1"/>
    </source>
</evidence>
<keyword evidence="3 4" id="KW-0274">FAD</keyword>
<dbReference type="Gene3D" id="3.50.50.60">
    <property type="entry name" value="FAD/NAD(P)-binding domain"/>
    <property type="match status" value="1"/>
</dbReference>
<feature type="domain" description="Glucose-methanol-choline oxidoreductase N-terminal" evidence="6">
    <location>
        <begin position="115"/>
        <end position="138"/>
    </location>
</feature>
<feature type="signal peptide" evidence="5">
    <location>
        <begin position="1"/>
        <end position="28"/>
    </location>
</feature>
<comment type="similarity">
    <text evidence="1 4">Belongs to the GMC oxidoreductase family.</text>
</comment>
<keyword evidence="4" id="KW-0285">Flavoprotein</keyword>
<dbReference type="InterPro" id="IPR007867">
    <property type="entry name" value="GMC_OxRtase_C"/>
</dbReference>
<reference evidence="8 9" key="1">
    <citation type="journal article" date="2014" name="BMC Genomics">
        <title>Genome sequencing of four Aureobasidium pullulans varieties: biotechnological potential, stress tolerance, and description of new species.</title>
        <authorList>
            <person name="Gostin Ar C."/>
            <person name="Ohm R.A."/>
            <person name="Kogej T."/>
            <person name="Sonjak S."/>
            <person name="Turk M."/>
            <person name="Zajc J."/>
            <person name="Zalar P."/>
            <person name="Grube M."/>
            <person name="Sun H."/>
            <person name="Han J."/>
            <person name="Sharma A."/>
            <person name="Chiniquy J."/>
            <person name="Ngan C.Y."/>
            <person name="Lipzen A."/>
            <person name="Barry K."/>
            <person name="Grigoriev I.V."/>
            <person name="Gunde-Cimerman N."/>
        </authorList>
    </citation>
    <scope>NUCLEOTIDE SEQUENCE [LARGE SCALE GENOMIC DNA]</scope>
    <source>
        <strain evidence="8 9">CBS 110374</strain>
    </source>
</reference>
<dbReference type="EMBL" id="KL584826">
    <property type="protein sequence ID" value="KEQ65850.1"/>
    <property type="molecule type" value="Genomic_DNA"/>
</dbReference>
<dbReference type="AlphaFoldDB" id="A0A074VYF6"/>
<gene>
    <name evidence="8" type="ORF">M437DRAFT_63394</name>
</gene>
<dbReference type="InterPro" id="IPR036188">
    <property type="entry name" value="FAD/NAD-bd_sf"/>
</dbReference>
<sequence>MAPVFSSLTRLTAVISSVLLLSADVVLGTTTREQTLTGTYDYIIVGGGVSGLVVANRLSEKAQKSVLVLEYGYNDNSTKTLWPYYGTAYNDPDMFEINSTPQENLQNQTFVAYAGKVLGGGSIVNGMGYDRGTQPDYDAWGELGNDGWDWSNLLTYFKKSSTFTPNKKETLDKYNYTYDLSAYGNGPVQVSLPEWQYPEMPAFWDAMEEMKINKVQEGALGEPGHFWVPASTDPKYQTRSSARSAYYDPIASRPNLKVVTGVQVQEIVFATLTAKGVKLLDRDTGKTYTAYADMELILAAGAIHTPQILQLSGVGPASVLKEAGLKVKVDLPGVGNNFQDHPAAYLMWNFNNDTTPNTNSLTNNATFNATSYDEYVANKTGPYTQAHGNGAAFLPLSKIAPDTYKTIANKLASQEAADYLPAIYSDYPELVAGYEAQRKIQVQQFNSDNASMYEFSFQGGGFAITALQKPTSRGTVYINPKNPYGEPIIDYHGLQNPVDMDLLLASIRYTRQIYNTSALSVFEPVELTPGTKYQTDDELKSQIASGLVLPTFAHPASSCAMMPRDLGGVVDSGLQVYGIKKVTIVDASIMPLIPGTHLQATVYAVAEKAADIIKARHGAL</sequence>
<organism evidence="8 9">
    <name type="scientific">Aureobasidium melanogenum (strain CBS 110374)</name>
    <name type="common">Aureobasidium pullulans var. melanogenum</name>
    <dbReference type="NCBI Taxonomy" id="1043003"/>
    <lineage>
        <taxon>Eukaryota</taxon>
        <taxon>Fungi</taxon>
        <taxon>Dikarya</taxon>
        <taxon>Ascomycota</taxon>
        <taxon>Pezizomycotina</taxon>
        <taxon>Dothideomycetes</taxon>
        <taxon>Dothideomycetidae</taxon>
        <taxon>Dothideales</taxon>
        <taxon>Saccotheciaceae</taxon>
        <taxon>Aureobasidium</taxon>
    </lineage>
</organism>
<feature type="binding site" evidence="3">
    <location>
        <position position="117"/>
    </location>
    <ligand>
        <name>FAD</name>
        <dbReference type="ChEBI" id="CHEBI:57692"/>
    </ligand>
</feature>
<evidence type="ECO:0000259" key="6">
    <source>
        <dbReference type="PROSITE" id="PS00623"/>
    </source>
</evidence>
<name>A0A074VYF6_AURM1</name>
<dbReference type="STRING" id="1043003.A0A074VYF6"/>
<feature type="active site" description="Proton acceptor" evidence="2">
    <location>
        <position position="597"/>
    </location>
</feature>
<dbReference type="PROSITE" id="PS00623">
    <property type="entry name" value="GMC_OXRED_1"/>
    <property type="match status" value="1"/>
</dbReference>
<dbReference type="RefSeq" id="XP_040882873.1">
    <property type="nucleotide sequence ID" value="XM_041024247.1"/>
</dbReference>
<dbReference type="GO" id="GO:0044550">
    <property type="term" value="P:secondary metabolite biosynthetic process"/>
    <property type="evidence" value="ECO:0007669"/>
    <property type="project" value="TreeGrafter"/>
</dbReference>
<evidence type="ECO:0000256" key="4">
    <source>
        <dbReference type="RuleBase" id="RU003968"/>
    </source>
</evidence>
<dbReference type="HOGENOM" id="CLU_002865_6_1_1"/>
<dbReference type="Proteomes" id="UP000030672">
    <property type="component" value="Unassembled WGS sequence"/>
</dbReference>
<dbReference type="SUPFAM" id="SSF51905">
    <property type="entry name" value="FAD/NAD(P)-binding domain"/>
    <property type="match status" value="1"/>
</dbReference>
<protein>
    <submittedName>
        <fullName evidence="8">Choline dehydrogenase-like protein</fullName>
    </submittedName>
</protein>
<keyword evidence="5" id="KW-0732">Signal</keyword>
<feature type="active site" description="Proton donor" evidence="2">
    <location>
        <position position="554"/>
    </location>
</feature>
<dbReference type="Pfam" id="PF05199">
    <property type="entry name" value="GMC_oxred_C"/>
    <property type="match status" value="1"/>
</dbReference>
<dbReference type="PROSITE" id="PS00624">
    <property type="entry name" value="GMC_OXRED_2"/>
    <property type="match status" value="1"/>
</dbReference>
<dbReference type="PIRSF" id="PIRSF000137">
    <property type="entry name" value="Alcohol_oxidase"/>
    <property type="match status" value="1"/>
</dbReference>
<evidence type="ECO:0000256" key="3">
    <source>
        <dbReference type="PIRSR" id="PIRSR000137-2"/>
    </source>
</evidence>
<feature type="domain" description="Glucose-methanol-choline oxidoreductase N-terminal" evidence="7">
    <location>
        <begin position="301"/>
        <end position="315"/>
    </location>
</feature>
<dbReference type="SUPFAM" id="SSF54373">
    <property type="entry name" value="FAD-linked reductases, C-terminal domain"/>
    <property type="match status" value="1"/>
</dbReference>
<dbReference type="InterPro" id="IPR012132">
    <property type="entry name" value="GMC_OxRdtase"/>
</dbReference>
<feature type="binding site" evidence="3">
    <location>
        <position position="264"/>
    </location>
    <ligand>
        <name>FAD</name>
        <dbReference type="ChEBI" id="CHEBI:57692"/>
    </ligand>
</feature>
<feature type="chain" id="PRO_5001701004" evidence="5">
    <location>
        <begin position="29"/>
        <end position="620"/>
    </location>
</feature>
<dbReference type="PANTHER" id="PTHR11552:SF115">
    <property type="entry name" value="DEHYDROGENASE XPTC-RELATED"/>
    <property type="match status" value="1"/>
</dbReference>
<dbReference type="PANTHER" id="PTHR11552">
    <property type="entry name" value="GLUCOSE-METHANOL-CHOLINE GMC OXIDOREDUCTASE"/>
    <property type="match status" value="1"/>
</dbReference>
<evidence type="ECO:0000256" key="1">
    <source>
        <dbReference type="ARBA" id="ARBA00010790"/>
    </source>
</evidence>
<evidence type="ECO:0000256" key="5">
    <source>
        <dbReference type="SAM" id="SignalP"/>
    </source>
</evidence>
<dbReference type="InterPro" id="IPR000172">
    <property type="entry name" value="GMC_OxRdtase_N"/>
</dbReference>